<proteinExistence type="predicted"/>
<evidence type="ECO:0000313" key="1">
    <source>
        <dbReference type="EMBL" id="RJG18304.1"/>
    </source>
</evidence>
<dbReference type="Proteomes" id="UP000283734">
    <property type="component" value="Unassembled WGS sequence"/>
</dbReference>
<dbReference type="AlphaFoldDB" id="A0A418XZ44"/>
<sequence length="247" mass="27855">MMNLQQATQTLREKGVVVFPGLYADRSMALAEEHHRCFSESLAGLKLAPPMDGEKILPARAIDLLNHQLTTLHQCLFPDWFRQLGELYFQCRDSRNDFASICEDTYKHDRRGAGNHHPHWDPTLSLRLMIYVSDVTTNNGAIQVKSGTHYRNHRTRLEQWKNQVSYQDPCLCSGANLPYENIEGCAGTAIVFDVSVTHRKGIVGREAQRSVAFSHIHSPLAQLQLAGTPFGSIPQSLLWPHGKPDDQ</sequence>
<dbReference type="Pfam" id="PF05721">
    <property type="entry name" value="PhyH"/>
    <property type="match status" value="1"/>
</dbReference>
<dbReference type="OrthoDB" id="9791262at2"/>
<dbReference type="RefSeq" id="WP_022985715.1">
    <property type="nucleotide sequence ID" value="NZ_QYYA01000002.1"/>
</dbReference>
<protein>
    <recommendedName>
        <fullName evidence="3">Phytanoyl-CoA dioxygenase</fullName>
    </recommendedName>
</protein>
<dbReference type="SUPFAM" id="SSF51197">
    <property type="entry name" value="Clavaminate synthase-like"/>
    <property type="match status" value="1"/>
</dbReference>
<evidence type="ECO:0000313" key="2">
    <source>
        <dbReference type="Proteomes" id="UP000283734"/>
    </source>
</evidence>
<comment type="caution">
    <text evidence="1">The sequence shown here is derived from an EMBL/GenBank/DDBJ whole genome shotgun (WGS) entry which is preliminary data.</text>
</comment>
<name>A0A418XZ44_9GAMM</name>
<accession>A0A418XZ44</accession>
<dbReference type="Gene3D" id="2.60.120.620">
    <property type="entry name" value="q2cbj1_9rhob like domain"/>
    <property type="match status" value="1"/>
</dbReference>
<organism evidence="1 2">
    <name type="scientific">Alcanivorax profundi</name>
    <dbReference type="NCBI Taxonomy" id="2338368"/>
    <lineage>
        <taxon>Bacteria</taxon>
        <taxon>Pseudomonadati</taxon>
        <taxon>Pseudomonadota</taxon>
        <taxon>Gammaproteobacteria</taxon>
        <taxon>Oceanospirillales</taxon>
        <taxon>Alcanivoracaceae</taxon>
        <taxon>Alcanivorax</taxon>
    </lineage>
</organism>
<gene>
    <name evidence="1" type="ORF">D4A39_07475</name>
</gene>
<evidence type="ECO:0008006" key="3">
    <source>
        <dbReference type="Google" id="ProtNLM"/>
    </source>
</evidence>
<dbReference type="InterPro" id="IPR008775">
    <property type="entry name" value="Phytyl_CoA_dOase-like"/>
</dbReference>
<dbReference type="EMBL" id="QYYA01000002">
    <property type="protein sequence ID" value="RJG18304.1"/>
    <property type="molecule type" value="Genomic_DNA"/>
</dbReference>
<dbReference type="GO" id="GO:0016706">
    <property type="term" value="F:2-oxoglutarate-dependent dioxygenase activity"/>
    <property type="evidence" value="ECO:0007669"/>
    <property type="project" value="UniProtKB-ARBA"/>
</dbReference>
<keyword evidence="2" id="KW-1185">Reference proteome</keyword>
<reference evidence="1 2" key="1">
    <citation type="submission" date="2018-09" db="EMBL/GenBank/DDBJ databases">
        <title>Alcanivorax profundi sp. nov., isolated from 1000 m-depth seawater of the Mariana Trench.</title>
        <authorList>
            <person name="Liu J."/>
        </authorList>
    </citation>
    <scope>NUCLEOTIDE SEQUENCE [LARGE SCALE GENOMIC DNA]</scope>
    <source>
        <strain evidence="1 2">MTEO17</strain>
    </source>
</reference>